<proteinExistence type="inferred from homology"/>
<dbReference type="Pfam" id="PF05911">
    <property type="entry name" value="FPP"/>
    <property type="match status" value="2"/>
</dbReference>
<feature type="coiled-coil region" evidence="3">
    <location>
        <begin position="105"/>
        <end position="139"/>
    </location>
</feature>
<comment type="similarity">
    <text evidence="1">Belongs to the FPP family.</text>
</comment>
<gene>
    <name evidence="4" type="ORF">Sango_2943500</name>
</gene>
<reference evidence="4" key="1">
    <citation type="submission" date="2020-06" db="EMBL/GenBank/DDBJ databases">
        <authorList>
            <person name="Li T."/>
            <person name="Hu X."/>
            <person name="Zhang T."/>
            <person name="Song X."/>
            <person name="Zhang H."/>
            <person name="Dai N."/>
            <person name="Sheng W."/>
            <person name="Hou X."/>
            <person name="Wei L."/>
        </authorList>
    </citation>
    <scope>NUCLEOTIDE SEQUENCE</scope>
    <source>
        <strain evidence="4">K16</strain>
        <tissue evidence="4">Leaf</tissue>
    </source>
</reference>
<dbReference type="AlphaFoldDB" id="A0AAE1VU08"/>
<protein>
    <submittedName>
        <fullName evidence="4">Filament-like plant protein</fullName>
    </submittedName>
</protein>
<evidence type="ECO:0000256" key="1">
    <source>
        <dbReference type="ARBA" id="ARBA00005921"/>
    </source>
</evidence>
<evidence type="ECO:0000313" key="4">
    <source>
        <dbReference type="EMBL" id="KAK4381698.1"/>
    </source>
</evidence>
<evidence type="ECO:0000313" key="5">
    <source>
        <dbReference type="Proteomes" id="UP001289374"/>
    </source>
</evidence>
<dbReference type="PANTHER" id="PTHR31580:SF49">
    <property type="entry name" value="FILAMENT-LIKE PLANT PROTEIN 3"/>
    <property type="match status" value="1"/>
</dbReference>
<keyword evidence="2 3" id="KW-0175">Coiled coil</keyword>
<dbReference type="Proteomes" id="UP001289374">
    <property type="component" value="Unassembled WGS sequence"/>
</dbReference>
<reference evidence="4" key="2">
    <citation type="journal article" date="2024" name="Plant">
        <title>Genomic evolution and insights into agronomic trait innovations of Sesamum species.</title>
        <authorList>
            <person name="Miao H."/>
            <person name="Wang L."/>
            <person name="Qu L."/>
            <person name="Liu H."/>
            <person name="Sun Y."/>
            <person name="Le M."/>
            <person name="Wang Q."/>
            <person name="Wei S."/>
            <person name="Zheng Y."/>
            <person name="Lin W."/>
            <person name="Duan Y."/>
            <person name="Cao H."/>
            <person name="Xiong S."/>
            <person name="Wang X."/>
            <person name="Wei L."/>
            <person name="Li C."/>
            <person name="Ma Q."/>
            <person name="Ju M."/>
            <person name="Zhao R."/>
            <person name="Li G."/>
            <person name="Mu C."/>
            <person name="Tian Q."/>
            <person name="Mei H."/>
            <person name="Zhang T."/>
            <person name="Gao T."/>
            <person name="Zhang H."/>
        </authorList>
    </citation>
    <scope>NUCLEOTIDE SEQUENCE</scope>
    <source>
        <strain evidence="4">K16</strain>
    </source>
</reference>
<name>A0AAE1VU08_9LAMI</name>
<organism evidence="4 5">
    <name type="scientific">Sesamum angolense</name>
    <dbReference type="NCBI Taxonomy" id="2727404"/>
    <lineage>
        <taxon>Eukaryota</taxon>
        <taxon>Viridiplantae</taxon>
        <taxon>Streptophyta</taxon>
        <taxon>Embryophyta</taxon>
        <taxon>Tracheophyta</taxon>
        <taxon>Spermatophyta</taxon>
        <taxon>Magnoliopsida</taxon>
        <taxon>eudicotyledons</taxon>
        <taxon>Gunneridae</taxon>
        <taxon>Pentapetalae</taxon>
        <taxon>asterids</taxon>
        <taxon>lamiids</taxon>
        <taxon>Lamiales</taxon>
        <taxon>Pedaliaceae</taxon>
        <taxon>Sesamum</taxon>
    </lineage>
</organism>
<dbReference type="InterPro" id="IPR008587">
    <property type="entry name" value="FPP_plant"/>
</dbReference>
<dbReference type="PANTHER" id="PTHR31580">
    <property type="entry name" value="FILAMENT-LIKE PLANT PROTEIN 4"/>
    <property type="match status" value="1"/>
</dbReference>
<sequence>MVQSRGIGDNIGYRTFLSDRHWPIRIHIGRYYRISADTLNYEPRHPDAWASALATEIGHFKHEKTLGRSLIIPSVEIDLMDDFLEMEKIAALPETNSGSDPTARVDDREREVEKERNLLREAAAKCDILEAELSRMKSDSQFQRSAIIEEFRINQDKEVAVAASKFAECQKTIASLDRQLKSLATLEDFLIDSDRPVAVL</sequence>
<evidence type="ECO:0000256" key="3">
    <source>
        <dbReference type="SAM" id="Coils"/>
    </source>
</evidence>
<evidence type="ECO:0000256" key="2">
    <source>
        <dbReference type="ARBA" id="ARBA00023054"/>
    </source>
</evidence>
<comment type="caution">
    <text evidence="4">The sequence shown here is derived from an EMBL/GenBank/DDBJ whole genome shotgun (WGS) entry which is preliminary data.</text>
</comment>
<keyword evidence="5" id="KW-1185">Reference proteome</keyword>
<accession>A0AAE1VU08</accession>
<dbReference type="EMBL" id="JACGWL010000827">
    <property type="protein sequence ID" value="KAK4381698.1"/>
    <property type="molecule type" value="Genomic_DNA"/>
</dbReference>